<organism evidence="1 2">
    <name type="scientific">Francisella philomiragia</name>
    <dbReference type="NCBI Taxonomy" id="28110"/>
    <lineage>
        <taxon>Bacteria</taxon>
        <taxon>Pseudomonadati</taxon>
        <taxon>Pseudomonadota</taxon>
        <taxon>Gammaproteobacteria</taxon>
        <taxon>Thiotrichales</taxon>
        <taxon>Francisellaceae</taxon>
        <taxon>Francisella</taxon>
    </lineage>
</organism>
<reference evidence="1 2" key="1">
    <citation type="submission" date="2014-04" db="EMBL/GenBank/DDBJ databases">
        <authorList>
            <person name="Bishop-Lilly K.A."/>
            <person name="Broomall S.M."/>
            <person name="Chain P.S."/>
            <person name="Chertkov O."/>
            <person name="Coyne S.R."/>
            <person name="Daligault H.E."/>
            <person name="Davenport K.W."/>
            <person name="Erkkila T."/>
            <person name="Frey K.G."/>
            <person name="Gibbons H.S."/>
            <person name="Gu W."/>
            <person name="Jaissle J."/>
            <person name="Johnson S.L."/>
            <person name="Koroleva G.I."/>
            <person name="Ladner J.T."/>
            <person name="Lo C.-C."/>
            <person name="Minogue T.D."/>
            <person name="Munk C."/>
            <person name="Palacios G.F."/>
            <person name="Redden C.L."/>
            <person name="Rosenzweig C.N."/>
            <person name="Scholz M.B."/>
            <person name="Teshima H."/>
            <person name="Xu Y."/>
        </authorList>
    </citation>
    <scope>NUCLEOTIDE SEQUENCE [LARGE SCALE GENOMIC DNA]</scope>
    <source>
        <strain evidence="1 2">FAJ</strain>
    </source>
</reference>
<gene>
    <name evidence="1" type="ORF">DR78_308</name>
</gene>
<accession>A0AAW3DAP8</accession>
<dbReference type="AlphaFoldDB" id="A0AAW3DAP8"/>
<dbReference type="EMBL" id="JOUE01000006">
    <property type="protein sequence ID" value="KFJ42538.1"/>
    <property type="molecule type" value="Genomic_DNA"/>
</dbReference>
<name>A0AAW3DAP8_9GAMM</name>
<evidence type="ECO:0000313" key="2">
    <source>
        <dbReference type="Proteomes" id="UP000029117"/>
    </source>
</evidence>
<protein>
    <recommendedName>
        <fullName evidence="3">DNA polymerase I</fullName>
    </recommendedName>
</protein>
<sequence length="572" mass="67260">MDNIVNKGFETLFKNIDLYYDQERSFRVSTIEQSIDNIIKFQDKHNYTKFDLYNLRYLIEDIRYSTNLILSDTSKRFCEQILKVSDSILDCTDTKFFISHFKDLKKLLNDYKLAINKDILHRIEITKAKEINELESIFLHILKIDCSWNYDDNLIRLYIKTIHNPNSENLIEEYKQYFHILKSFVKEYQSLNNFLPLRKNPILSLLNLAYVIKNGLYKADAFLATDLILLRAFYSSTQDTKKLNIINDRTKIDIINTSLVSLQEKQASENLKKIIDFIDLQIFSISQYFNDFSLEDIFFHKSTATSTSKTESFEQLILNLKNIPNIIFDEETLYKMINQEKDIYKKLFVDDYHNNLIEKIINESPANLLNKIYNKYFQALLEIATSINLALFDENFKLIYPFVEFEKHLKKIAIEIAKKSDFNPEKIDISIKEIHKTYTLLKANYSLLKDAEQQIIKEKRGIEKLSLFIDKKNFLTYKQIKISISNNKGINIDKHLVKINKNIASANYKSAQAKAKELTIFLLNQACYECPTLIGVHDLPPFSNDYLLALKEITDSPIIDKLKNKQEAYWSV</sequence>
<dbReference type="Proteomes" id="UP000029117">
    <property type="component" value="Unassembled WGS sequence"/>
</dbReference>
<evidence type="ECO:0000313" key="1">
    <source>
        <dbReference type="EMBL" id="KFJ42538.1"/>
    </source>
</evidence>
<dbReference type="RefSeq" id="WP_035737799.1">
    <property type="nucleotide sequence ID" value="NZ_JACTRV010000007.1"/>
</dbReference>
<comment type="caution">
    <text evidence="1">The sequence shown here is derived from an EMBL/GenBank/DDBJ whole genome shotgun (WGS) entry which is preliminary data.</text>
</comment>
<proteinExistence type="predicted"/>
<evidence type="ECO:0008006" key="3">
    <source>
        <dbReference type="Google" id="ProtNLM"/>
    </source>
</evidence>